<gene>
    <name evidence="1" type="ORF">IEO21_07942</name>
</gene>
<dbReference type="AlphaFoldDB" id="A0A8H7NX64"/>
<sequence length="209" mass="22418">MPPSRAALLASAQALCADFAASAPSDALLAHFSTTHRISAVEHGEPLLAPFIGRPFAGRAGPRAVPAYFALLSKHLAFHAMSFGAWVVDAHACRVCAKGRATFTWTEGPAAHQSWEEEFVYMLDFDDQAKVTDYQVWADSGAAYLARRGELADKRKACSACNLCCLRFTAHPPHTGVRGGGGGESSLAHVMAHLLVYLYHADSPRIPSP</sequence>
<organism evidence="1 2">
    <name type="scientific">Rhodonia placenta</name>
    <dbReference type="NCBI Taxonomy" id="104341"/>
    <lineage>
        <taxon>Eukaryota</taxon>
        <taxon>Fungi</taxon>
        <taxon>Dikarya</taxon>
        <taxon>Basidiomycota</taxon>
        <taxon>Agaricomycotina</taxon>
        <taxon>Agaricomycetes</taxon>
        <taxon>Polyporales</taxon>
        <taxon>Adustoporiaceae</taxon>
        <taxon>Rhodonia</taxon>
    </lineage>
</organism>
<protein>
    <recommendedName>
        <fullName evidence="3">SnoaL-like domain-containing protein</fullName>
    </recommendedName>
</protein>
<accession>A0A8H7NX64</accession>
<evidence type="ECO:0000313" key="2">
    <source>
        <dbReference type="Proteomes" id="UP000639403"/>
    </source>
</evidence>
<name>A0A8H7NX64_9APHY</name>
<proteinExistence type="predicted"/>
<reference evidence="1" key="1">
    <citation type="submission" date="2020-11" db="EMBL/GenBank/DDBJ databases">
        <authorList>
            <person name="Koelle M."/>
            <person name="Horta M.A.C."/>
            <person name="Nowrousian M."/>
            <person name="Ohm R.A."/>
            <person name="Benz P."/>
            <person name="Pilgard A."/>
        </authorList>
    </citation>
    <scope>NUCLEOTIDE SEQUENCE</scope>
    <source>
        <strain evidence="1">FPRL280</strain>
    </source>
</reference>
<dbReference type="Gene3D" id="3.10.450.50">
    <property type="match status" value="1"/>
</dbReference>
<evidence type="ECO:0008006" key="3">
    <source>
        <dbReference type="Google" id="ProtNLM"/>
    </source>
</evidence>
<dbReference type="EMBL" id="JADOXO010000249">
    <property type="protein sequence ID" value="KAF9808200.1"/>
    <property type="molecule type" value="Genomic_DNA"/>
</dbReference>
<dbReference type="Proteomes" id="UP000639403">
    <property type="component" value="Unassembled WGS sequence"/>
</dbReference>
<comment type="caution">
    <text evidence="1">The sequence shown here is derived from an EMBL/GenBank/DDBJ whole genome shotgun (WGS) entry which is preliminary data.</text>
</comment>
<evidence type="ECO:0000313" key="1">
    <source>
        <dbReference type="EMBL" id="KAF9808200.1"/>
    </source>
</evidence>
<reference evidence="1" key="2">
    <citation type="journal article" name="Front. Microbiol.">
        <title>Degradative Capacity of Two Strains of Rhodonia placenta: From Phenotype to Genotype.</title>
        <authorList>
            <person name="Kolle M."/>
            <person name="Horta M.A.C."/>
            <person name="Nowrousian M."/>
            <person name="Ohm R.A."/>
            <person name="Benz J.P."/>
            <person name="Pilgard A."/>
        </authorList>
    </citation>
    <scope>NUCLEOTIDE SEQUENCE</scope>
    <source>
        <strain evidence="1">FPRL280</strain>
    </source>
</reference>